<name>G0MTE8_CAEBE</name>
<dbReference type="SMART" id="SM00020">
    <property type="entry name" value="Tryp_SPc"/>
    <property type="match status" value="1"/>
</dbReference>
<reference evidence="4" key="1">
    <citation type="submission" date="2011-07" db="EMBL/GenBank/DDBJ databases">
        <authorList>
            <consortium name="Caenorhabditis brenneri Sequencing and Analysis Consortium"/>
            <person name="Wilson R.K."/>
        </authorList>
    </citation>
    <scope>NUCLEOTIDE SEQUENCE [LARGE SCALE GENOMIC DNA]</scope>
    <source>
        <strain evidence="4">PB2801</strain>
    </source>
</reference>
<evidence type="ECO:0000256" key="1">
    <source>
        <dbReference type="SAM" id="SignalP"/>
    </source>
</evidence>
<dbReference type="eggNOG" id="KOG3627">
    <property type="taxonomic scope" value="Eukaryota"/>
</dbReference>
<dbReference type="HOGENOM" id="CLU_687427_0_0_1"/>
<dbReference type="InterPro" id="IPR043504">
    <property type="entry name" value="Peptidase_S1_PA_chymotrypsin"/>
</dbReference>
<dbReference type="Pfam" id="PF03761">
    <property type="entry name" value="DUF316"/>
    <property type="match status" value="1"/>
</dbReference>
<dbReference type="PANTHER" id="PTHR22596:SF4">
    <property type="entry name" value="PEPTIDASE S1 DOMAIN-CONTAINING PROTEIN"/>
    <property type="match status" value="1"/>
</dbReference>
<gene>
    <name evidence="3" type="primary">Cbn-try-8</name>
    <name evidence="3" type="ORF">CAEBREN_21079</name>
</gene>
<dbReference type="AlphaFoldDB" id="G0MTE8"/>
<feature type="domain" description="Peptidase S1" evidence="2">
    <location>
        <begin position="50"/>
        <end position="302"/>
    </location>
</feature>
<dbReference type="STRING" id="135651.G0MTE8"/>
<sequence length="452" mass="50126">MVSFLLSKALVAVLLLSSLNAFILNAEENDALQRTCGTNMKEVDRYARKVLNGVPAHAGEAPWTVAVYLPNHLGDTLYTTGTLISDRHIISYDQLFLTNTTDGVLYRHNLEELDITICRKDWVDLVLPKTVVRRVSVFADLLKADRFSGREELQVANIRILKGCVAPYELNRIAIIELLHSVEEKHKARPACVGSDIRPNSPFTFYGFGDNRGEVMDATLRHTEVTEVPCDVPSDEFFCVTAQEPLCNGDFGGAAVKRVSGSIKAYGVYVNGPYECSKADRDTVYTFANLTRLAEDICDSTGACPTYLPEETTEMPEITIESYYTTEDSEQEVPPVIRDGSTYHPEYHTTTPGYTGGEEAAETDPVIVYIPGEEKEYTTTAYNGADDTTTAEYDDTTTTASEINEGSVSCVPEPDDDDIHIHIKLGKYIKTGNEMDIEIIRQGPNKLKKRSI</sequence>
<dbReference type="Proteomes" id="UP000008068">
    <property type="component" value="Unassembled WGS sequence"/>
</dbReference>
<evidence type="ECO:0000313" key="3">
    <source>
        <dbReference type="EMBL" id="EGT43617.1"/>
    </source>
</evidence>
<dbReference type="EMBL" id="GL379811">
    <property type="protein sequence ID" value="EGT43617.1"/>
    <property type="molecule type" value="Genomic_DNA"/>
</dbReference>
<dbReference type="GO" id="GO:0006508">
    <property type="term" value="P:proteolysis"/>
    <property type="evidence" value="ECO:0007669"/>
    <property type="project" value="InterPro"/>
</dbReference>
<dbReference type="OMA" id="VDGPYEC"/>
<evidence type="ECO:0000259" key="2">
    <source>
        <dbReference type="PROSITE" id="PS50240"/>
    </source>
</evidence>
<accession>G0MTE8</accession>
<dbReference type="InterPro" id="IPR005514">
    <property type="entry name" value="DUF316"/>
</dbReference>
<dbReference type="InterPro" id="IPR009003">
    <property type="entry name" value="Peptidase_S1_PA"/>
</dbReference>
<dbReference type="GO" id="GO:0004252">
    <property type="term" value="F:serine-type endopeptidase activity"/>
    <property type="evidence" value="ECO:0007669"/>
    <property type="project" value="InterPro"/>
</dbReference>
<dbReference type="InParanoid" id="G0MTE8"/>
<keyword evidence="4" id="KW-1185">Reference proteome</keyword>
<dbReference type="InterPro" id="IPR001254">
    <property type="entry name" value="Trypsin_dom"/>
</dbReference>
<protein>
    <submittedName>
        <fullName evidence="3">CBN-TRY-8 protein</fullName>
    </submittedName>
</protein>
<dbReference type="OrthoDB" id="238681at2759"/>
<organism evidence="4">
    <name type="scientific">Caenorhabditis brenneri</name>
    <name type="common">Nematode worm</name>
    <dbReference type="NCBI Taxonomy" id="135651"/>
    <lineage>
        <taxon>Eukaryota</taxon>
        <taxon>Metazoa</taxon>
        <taxon>Ecdysozoa</taxon>
        <taxon>Nematoda</taxon>
        <taxon>Chromadorea</taxon>
        <taxon>Rhabditida</taxon>
        <taxon>Rhabditina</taxon>
        <taxon>Rhabditomorpha</taxon>
        <taxon>Rhabditoidea</taxon>
        <taxon>Rhabditidae</taxon>
        <taxon>Peloderinae</taxon>
        <taxon>Caenorhabditis</taxon>
    </lineage>
</organism>
<evidence type="ECO:0000313" key="4">
    <source>
        <dbReference type="Proteomes" id="UP000008068"/>
    </source>
</evidence>
<proteinExistence type="predicted"/>
<dbReference type="SUPFAM" id="SSF50494">
    <property type="entry name" value="Trypsin-like serine proteases"/>
    <property type="match status" value="1"/>
</dbReference>
<dbReference type="PANTHER" id="PTHR22596">
    <property type="entry name" value="TRYPSIN-LIKE PROTEASE PROTEIN 6"/>
    <property type="match status" value="1"/>
</dbReference>
<dbReference type="Gene3D" id="2.40.10.10">
    <property type="entry name" value="Trypsin-like serine proteases"/>
    <property type="match status" value="1"/>
</dbReference>
<feature type="signal peptide" evidence="1">
    <location>
        <begin position="1"/>
        <end position="21"/>
    </location>
</feature>
<feature type="chain" id="PRO_5003404638" evidence="1">
    <location>
        <begin position="22"/>
        <end position="452"/>
    </location>
</feature>
<dbReference type="PROSITE" id="PS50240">
    <property type="entry name" value="TRYPSIN_DOM"/>
    <property type="match status" value="1"/>
</dbReference>
<keyword evidence="1" id="KW-0732">Signal</keyword>
<dbReference type="FunCoup" id="G0MTE8">
    <property type="interactions" value="123"/>
</dbReference>